<dbReference type="SUPFAM" id="SSF103378">
    <property type="entry name" value="2-methylcitrate dehydratase PrpD"/>
    <property type="match status" value="1"/>
</dbReference>
<dbReference type="eggNOG" id="COG2079">
    <property type="taxonomic scope" value="Bacteria"/>
</dbReference>
<dbReference type="InterPro" id="IPR042188">
    <property type="entry name" value="MmgE/PrpD_sf_2"/>
</dbReference>
<feature type="domain" description="MmgE/PrpD N-terminal" evidence="2">
    <location>
        <begin position="4"/>
        <end position="225"/>
    </location>
</feature>
<dbReference type="GO" id="GO:0016829">
    <property type="term" value="F:lyase activity"/>
    <property type="evidence" value="ECO:0007669"/>
    <property type="project" value="InterPro"/>
</dbReference>
<evidence type="ECO:0000313" key="5">
    <source>
        <dbReference type="Proteomes" id="UP000186895"/>
    </source>
</evidence>
<name>A0A1N6QEP1_9GAMM</name>
<dbReference type="Pfam" id="PF19305">
    <property type="entry name" value="MmgE_PrpD_C"/>
    <property type="match status" value="1"/>
</dbReference>
<evidence type="ECO:0000256" key="1">
    <source>
        <dbReference type="ARBA" id="ARBA00006174"/>
    </source>
</evidence>
<dbReference type="RefSeq" id="WP_076461932.1">
    <property type="nucleotide sequence ID" value="NZ_FTMN01000002.1"/>
</dbReference>
<evidence type="ECO:0000313" key="4">
    <source>
        <dbReference type="EMBL" id="SIQ15073.1"/>
    </source>
</evidence>
<dbReference type="Gene3D" id="3.30.1330.120">
    <property type="entry name" value="2-methylcitrate dehydratase PrpD"/>
    <property type="match status" value="1"/>
</dbReference>
<organism evidence="4 5">
    <name type="scientific">Marinobacterium stanieri</name>
    <dbReference type="NCBI Taxonomy" id="49186"/>
    <lineage>
        <taxon>Bacteria</taxon>
        <taxon>Pseudomonadati</taxon>
        <taxon>Pseudomonadota</taxon>
        <taxon>Gammaproteobacteria</taxon>
        <taxon>Oceanospirillales</taxon>
        <taxon>Oceanospirillaceae</taxon>
        <taxon>Marinobacterium</taxon>
    </lineage>
</organism>
<dbReference type="Pfam" id="PF03972">
    <property type="entry name" value="MmgE_PrpD_N"/>
    <property type="match status" value="1"/>
</dbReference>
<dbReference type="InterPro" id="IPR045336">
    <property type="entry name" value="MmgE_PrpD_N"/>
</dbReference>
<dbReference type="InterPro" id="IPR005656">
    <property type="entry name" value="MmgE_PrpD"/>
</dbReference>
<dbReference type="AlphaFoldDB" id="A0A1N6QEP1"/>
<evidence type="ECO:0000259" key="3">
    <source>
        <dbReference type="Pfam" id="PF19305"/>
    </source>
</evidence>
<proteinExistence type="inferred from homology"/>
<evidence type="ECO:0000259" key="2">
    <source>
        <dbReference type="Pfam" id="PF03972"/>
    </source>
</evidence>
<dbReference type="InterPro" id="IPR045337">
    <property type="entry name" value="MmgE_PrpD_C"/>
</dbReference>
<accession>A0A1N6QEP1</accession>
<dbReference type="PANTHER" id="PTHR16943:SF8">
    <property type="entry name" value="2-METHYLCITRATE DEHYDRATASE"/>
    <property type="match status" value="1"/>
</dbReference>
<feature type="domain" description="MmgE/PrpD C-terminal" evidence="3">
    <location>
        <begin position="252"/>
        <end position="420"/>
    </location>
</feature>
<dbReference type="STRING" id="49186.SAMN05421647_102457"/>
<dbReference type="InterPro" id="IPR036148">
    <property type="entry name" value="MmgE/PrpD_sf"/>
</dbReference>
<dbReference type="Gene3D" id="1.10.4100.10">
    <property type="entry name" value="2-methylcitrate dehydratase PrpD"/>
    <property type="match status" value="1"/>
</dbReference>
<sequence length="443" mass="48455">MHSLNSFIHDLTPEDLPDNVIEQAQRCLLDLLGVAAAGHRTRLSSIMQRFVTAQYPGDIPLLFSDQTASLCGSALFGALLIDSLDAHDGQVLTKGHVGVAILPALLAQAHEQPLDGKGFLTALVIGYEIATRAGIALHRTASDYHTSGAWNGIGVAAMLSRLRKLSPEQTAEALGTAEFYGPRSQMMRCIDHPTMVKDGSGWGALAGVSAVLLAESGFTGAPAITLQGPEVADIWQDLGQRWYILEQYFKAYPVCRWAQPAVEAVRTLRQHPGFAPEQIEAIHIYSFHEATRLHKVLPETTEEAQYSLPFSVASALIDDAVLPEAVAETPQGLQHPLRRQLSQRVHMHETEAYNARFPAERWAHAHLIMKDGRQWTSEPCIARGNPENPLITGELLAKFNLLTDGLMTTANQRHVSEACLASWGLDRLDVEALLKRLSGRLAV</sequence>
<protein>
    <submittedName>
        <fullName evidence="4">2-methylcitrate dehydratase PrpD</fullName>
    </submittedName>
</protein>
<dbReference type="Proteomes" id="UP000186895">
    <property type="component" value="Unassembled WGS sequence"/>
</dbReference>
<dbReference type="InterPro" id="IPR042183">
    <property type="entry name" value="MmgE/PrpD_sf_1"/>
</dbReference>
<dbReference type="PANTHER" id="PTHR16943">
    <property type="entry name" value="2-METHYLCITRATE DEHYDRATASE-RELATED"/>
    <property type="match status" value="1"/>
</dbReference>
<comment type="similarity">
    <text evidence="1">Belongs to the PrpD family.</text>
</comment>
<dbReference type="EMBL" id="FTMN01000002">
    <property type="protein sequence ID" value="SIQ15073.1"/>
    <property type="molecule type" value="Genomic_DNA"/>
</dbReference>
<keyword evidence="5" id="KW-1185">Reference proteome</keyword>
<gene>
    <name evidence="4" type="ORF">SAMN05421647_102457</name>
</gene>
<reference evidence="4 5" key="1">
    <citation type="submission" date="2017-01" db="EMBL/GenBank/DDBJ databases">
        <authorList>
            <person name="Mah S.A."/>
            <person name="Swanson W.J."/>
            <person name="Moy G.W."/>
            <person name="Vacquier V.D."/>
        </authorList>
    </citation>
    <scope>NUCLEOTIDE SEQUENCE [LARGE SCALE GENOMIC DNA]</scope>
    <source>
        <strain evidence="4 5">DSM 7027</strain>
    </source>
</reference>